<dbReference type="EMBL" id="UZAJ01040781">
    <property type="protein sequence ID" value="VDP16635.1"/>
    <property type="molecule type" value="Genomic_DNA"/>
</dbReference>
<evidence type="ECO:0000256" key="1">
    <source>
        <dbReference type="ARBA" id="ARBA00004141"/>
    </source>
</evidence>
<dbReference type="InterPro" id="IPR005821">
    <property type="entry name" value="Ion_trans_dom"/>
</dbReference>
<dbReference type="Pfam" id="PF00520">
    <property type="entry name" value="Ion_trans"/>
    <property type="match status" value="2"/>
</dbReference>
<evidence type="ECO:0000256" key="12">
    <source>
        <dbReference type="ARBA" id="ARBA00023303"/>
    </source>
</evidence>
<evidence type="ECO:0000256" key="7">
    <source>
        <dbReference type="ARBA" id="ARBA00022882"/>
    </source>
</evidence>
<sequence length="216" mass="25138">MRFIVKSQLFYWSVITLVFLNTVCVASEHYGQPEWFTEFQMYAEYVFSGIFICEMLMKLFAMGHRVYFASKFNRFDCIVIVGSAFEIIWSELKGGSFVYAEYVFSGIFICEMLMKLFAMGHRVYFASKFNRFDCIVIVGSAFEIIWSELKGGSFGISVLRALRLLRIFKLTSYWVSLRNLVRSLMNSMRSILSLLFLLFLFILIFALLGMQLFGGK</sequence>
<evidence type="ECO:0000256" key="14">
    <source>
        <dbReference type="SAM" id="SignalP"/>
    </source>
</evidence>
<evidence type="ECO:0000256" key="6">
    <source>
        <dbReference type="ARBA" id="ARBA00022837"/>
    </source>
</evidence>
<dbReference type="GO" id="GO:0005891">
    <property type="term" value="C:voltage-gated calcium channel complex"/>
    <property type="evidence" value="ECO:0007669"/>
    <property type="project" value="TreeGrafter"/>
</dbReference>
<dbReference type="PANTHER" id="PTHR45628">
    <property type="entry name" value="VOLTAGE-DEPENDENT CALCIUM CHANNEL TYPE A SUBUNIT ALPHA-1"/>
    <property type="match status" value="1"/>
</dbReference>
<keyword evidence="14" id="KW-0732">Signal</keyword>
<keyword evidence="7" id="KW-0851">Voltage-gated channel</keyword>
<organism evidence="18">
    <name type="scientific">Onchocerca flexuosa</name>
    <dbReference type="NCBI Taxonomy" id="387005"/>
    <lineage>
        <taxon>Eukaryota</taxon>
        <taxon>Metazoa</taxon>
        <taxon>Ecdysozoa</taxon>
        <taxon>Nematoda</taxon>
        <taxon>Chromadorea</taxon>
        <taxon>Rhabditida</taxon>
        <taxon>Spirurina</taxon>
        <taxon>Spiruromorpha</taxon>
        <taxon>Filarioidea</taxon>
        <taxon>Onchocercidae</taxon>
        <taxon>Onchocerca</taxon>
    </lineage>
</organism>
<dbReference type="GO" id="GO:0008331">
    <property type="term" value="F:high voltage-gated calcium channel activity"/>
    <property type="evidence" value="ECO:0007669"/>
    <property type="project" value="TreeGrafter"/>
</dbReference>
<keyword evidence="17" id="KW-1185">Reference proteome</keyword>
<evidence type="ECO:0000256" key="2">
    <source>
        <dbReference type="ARBA" id="ARBA00022448"/>
    </source>
</evidence>
<keyword evidence="6" id="KW-0106">Calcium</keyword>
<keyword evidence="8 13" id="KW-1133">Transmembrane helix</keyword>
<keyword evidence="12" id="KW-0407">Ion channel</keyword>
<dbReference type="GO" id="GO:0045202">
    <property type="term" value="C:synapse"/>
    <property type="evidence" value="ECO:0007669"/>
    <property type="project" value="GOC"/>
</dbReference>
<keyword evidence="5 13" id="KW-0812">Transmembrane</keyword>
<evidence type="ECO:0000313" key="17">
    <source>
        <dbReference type="Proteomes" id="UP000267606"/>
    </source>
</evidence>
<gene>
    <name evidence="16" type="ORF">OFLC_LOCUS14342</name>
</gene>
<dbReference type="Proteomes" id="UP000267606">
    <property type="component" value="Unassembled WGS sequence"/>
</dbReference>
<evidence type="ECO:0000256" key="3">
    <source>
        <dbReference type="ARBA" id="ARBA00022568"/>
    </source>
</evidence>
<keyword evidence="2" id="KW-0813">Transport</keyword>
<reference evidence="18" key="1">
    <citation type="submission" date="2016-06" db="UniProtKB">
        <authorList>
            <consortium name="WormBaseParasite"/>
        </authorList>
    </citation>
    <scope>IDENTIFICATION</scope>
</reference>
<feature type="signal peptide" evidence="14">
    <location>
        <begin position="1"/>
        <end position="26"/>
    </location>
</feature>
<feature type="chain" id="PRO_5044552759" evidence="14">
    <location>
        <begin position="27"/>
        <end position="216"/>
    </location>
</feature>
<dbReference type="Gene3D" id="1.20.120.350">
    <property type="entry name" value="Voltage-gated potassium channels. Chain C"/>
    <property type="match status" value="2"/>
</dbReference>
<dbReference type="SUPFAM" id="SSF81324">
    <property type="entry name" value="Voltage-gated potassium channels"/>
    <property type="match status" value="2"/>
</dbReference>
<keyword evidence="3" id="KW-0109">Calcium transport</keyword>
<evidence type="ECO:0000256" key="5">
    <source>
        <dbReference type="ARBA" id="ARBA00022692"/>
    </source>
</evidence>
<keyword evidence="4" id="KW-0107">Calcium channel</keyword>
<evidence type="ECO:0000259" key="15">
    <source>
        <dbReference type="Pfam" id="PF00520"/>
    </source>
</evidence>
<comment type="subcellular location">
    <subcellularLocation>
        <location evidence="1">Membrane</location>
        <topology evidence="1">Multi-pass membrane protein</topology>
    </subcellularLocation>
</comment>
<evidence type="ECO:0000313" key="16">
    <source>
        <dbReference type="EMBL" id="VDP16635.1"/>
    </source>
</evidence>
<dbReference type="PANTHER" id="PTHR45628:SF7">
    <property type="entry name" value="VOLTAGE-DEPENDENT CALCIUM CHANNEL TYPE A SUBUNIT ALPHA-1"/>
    <property type="match status" value="1"/>
</dbReference>
<protein>
    <submittedName>
        <fullName evidence="18">Ion_trans domain-containing protein</fullName>
    </submittedName>
</protein>
<keyword evidence="11" id="KW-0325">Glycoprotein</keyword>
<accession>A0A183I3N0</accession>
<dbReference type="AlphaFoldDB" id="A0A183I3N0"/>
<proteinExistence type="predicted"/>
<name>A0A183I3N0_9BILA</name>
<feature type="transmembrane region" description="Helical" evidence="13">
    <location>
        <begin position="42"/>
        <end position="60"/>
    </location>
</feature>
<evidence type="ECO:0000256" key="10">
    <source>
        <dbReference type="ARBA" id="ARBA00023136"/>
    </source>
</evidence>
<dbReference type="STRING" id="387005.A0A183I3N0"/>
<feature type="domain" description="Ion transport" evidence="15">
    <location>
        <begin position="8"/>
        <end position="92"/>
    </location>
</feature>
<feature type="transmembrane region" description="Helical" evidence="13">
    <location>
        <begin position="191"/>
        <end position="213"/>
    </location>
</feature>
<evidence type="ECO:0000256" key="9">
    <source>
        <dbReference type="ARBA" id="ARBA00023065"/>
    </source>
</evidence>
<evidence type="ECO:0000256" key="13">
    <source>
        <dbReference type="SAM" id="Phobius"/>
    </source>
</evidence>
<dbReference type="GO" id="GO:0098703">
    <property type="term" value="P:calcium ion import across plasma membrane"/>
    <property type="evidence" value="ECO:0007669"/>
    <property type="project" value="TreeGrafter"/>
</dbReference>
<reference evidence="16 17" key="2">
    <citation type="submission" date="2018-11" db="EMBL/GenBank/DDBJ databases">
        <authorList>
            <consortium name="Pathogen Informatics"/>
        </authorList>
    </citation>
    <scope>NUCLEOTIDE SEQUENCE [LARGE SCALE GENOMIC DNA]</scope>
</reference>
<evidence type="ECO:0000256" key="4">
    <source>
        <dbReference type="ARBA" id="ARBA00022673"/>
    </source>
</evidence>
<dbReference type="InterPro" id="IPR050599">
    <property type="entry name" value="VDCC_alpha-1_subunit"/>
</dbReference>
<dbReference type="PRINTS" id="PR00169">
    <property type="entry name" value="KCHANNEL"/>
</dbReference>
<evidence type="ECO:0000256" key="11">
    <source>
        <dbReference type="ARBA" id="ARBA00023180"/>
    </source>
</evidence>
<keyword evidence="10 13" id="KW-0472">Membrane</keyword>
<dbReference type="GO" id="GO:0007268">
    <property type="term" value="P:chemical synaptic transmission"/>
    <property type="evidence" value="ECO:0007669"/>
    <property type="project" value="TreeGrafter"/>
</dbReference>
<evidence type="ECO:0000313" key="18">
    <source>
        <dbReference type="WBParaSite" id="OFLC_0001435001-mRNA-1"/>
    </source>
</evidence>
<evidence type="ECO:0000256" key="8">
    <source>
        <dbReference type="ARBA" id="ARBA00022989"/>
    </source>
</evidence>
<keyword evidence="9" id="KW-0406">Ion transport</keyword>
<dbReference type="WBParaSite" id="OFLC_0001435001-mRNA-1">
    <property type="protein sequence ID" value="OFLC_0001435001-mRNA-1"/>
    <property type="gene ID" value="OFLC_0001435001"/>
</dbReference>
<dbReference type="Gene3D" id="1.10.287.70">
    <property type="match status" value="1"/>
</dbReference>
<dbReference type="InterPro" id="IPR027359">
    <property type="entry name" value="Volt_channel_dom_sf"/>
</dbReference>
<feature type="domain" description="Ion transport" evidence="15">
    <location>
        <begin position="97"/>
        <end position="216"/>
    </location>
</feature>